<comment type="function">
    <text evidence="1">Scaffold protein in the commander complex that is essential for endosomal recycling of transmembrane cargos; the commander complex is composed of the CCC subcomplex and the retriever subcomplex.</text>
</comment>
<feature type="domain" description="COMM" evidence="2">
    <location>
        <begin position="141"/>
        <end position="210"/>
    </location>
</feature>
<dbReference type="EMBL" id="JAVFKY010000001">
    <property type="protein sequence ID" value="KAK5582250.1"/>
    <property type="molecule type" value="Genomic_DNA"/>
</dbReference>
<reference evidence="3 4" key="1">
    <citation type="submission" date="2023-11" db="EMBL/GenBank/DDBJ databases">
        <title>Dfirmibasis_genome.</title>
        <authorList>
            <person name="Edelbroek B."/>
            <person name="Kjellin J."/>
            <person name="Jerlstrom-Hultqvist J."/>
            <person name="Soderbom F."/>
        </authorList>
    </citation>
    <scope>NUCLEOTIDE SEQUENCE [LARGE SCALE GENOMIC DNA]</scope>
    <source>
        <strain evidence="3 4">TNS-C-14</strain>
    </source>
</reference>
<name>A0AAN7U587_9MYCE</name>
<comment type="caution">
    <text evidence="3">The sequence shown here is derived from an EMBL/GenBank/DDBJ whole genome shotgun (WGS) entry which is preliminary data.</text>
</comment>
<dbReference type="Pfam" id="PF22838">
    <property type="entry name" value="COMMD8_HN"/>
    <property type="match status" value="1"/>
</dbReference>
<sequence length="211" mass="24443">MSSEKPTSTTVEKLTKYYSLQVVSQERLYNFLPKISVLDSDKVCSDFIHSLIDQICGKIISFDRFINDENQRIVYQLIRVYTLFINKVVGKDLKKEYICEDLKTANVENIYITTVSDCIISRFQDIKKELTEKLSAISSSSLCDFDWKMNAILSSDRINIVQENVLLLNLTIETNINDKKEQVLIELSKKELDHILETFDQINEVIQSLKV</sequence>
<dbReference type="Pfam" id="PF07258">
    <property type="entry name" value="COMM_domain"/>
    <property type="match status" value="1"/>
</dbReference>
<dbReference type="PROSITE" id="PS51269">
    <property type="entry name" value="COMM"/>
    <property type="match status" value="1"/>
</dbReference>
<evidence type="ECO:0000313" key="3">
    <source>
        <dbReference type="EMBL" id="KAK5582250.1"/>
    </source>
</evidence>
<evidence type="ECO:0000313" key="4">
    <source>
        <dbReference type="Proteomes" id="UP001344447"/>
    </source>
</evidence>
<gene>
    <name evidence="3" type="ORF">RB653_003833</name>
</gene>
<dbReference type="InterPro" id="IPR047155">
    <property type="entry name" value="COMMD4/6/7/8"/>
</dbReference>
<dbReference type="InterPro" id="IPR017920">
    <property type="entry name" value="COMM"/>
</dbReference>
<dbReference type="Proteomes" id="UP001344447">
    <property type="component" value="Unassembled WGS sequence"/>
</dbReference>
<accession>A0AAN7U587</accession>
<dbReference type="InterPro" id="IPR055184">
    <property type="entry name" value="COMMD8_HN"/>
</dbReference>
<evidence type="ECO:0000256" key="1">
    <source>
        <dbReference type="ARBA" id="ARBA00093300"/>
    </source>
</evidence>
<evidence type="ECO:0000259" key="2">
    <source>
        <dbReference type="PROSITE" id="PS51269"/>
    </source>
</evidence>
<dbReference type="AlphaFoldDB" id="A0AAN7U587"/>
<dbReference type="PANTHER" id="PTHR16231:SF0">
    <property type="entry name" value="COMM DOMAIN-CONTAINING PROTEIN 8"/>
    <property type="match status" value="1"/>
</dbReference>
<proteinExistence type="predicted"/>
<protein>
    <recommendedName>
        <fullName evidence="2">COMM domain-containing protein</fullName>
    </recommendedName>
</protein>
<organism evidence="3 4">
    <name type="scientific">Dictyostelium firmibasis</name>
    <dbReference type="NCBI Taxonomy" id="79012"/>
    <lineage>
        <taxon>Eukaryota</taxon>
        <taxon>Amoebozoa</taxon>
        <taxon>Evosea</taxon>
        <taxon>Eumycetozoa</taxon>
        <taxon>Dictyostelia</taxon>
        <taxon>Dictyosteliales</taxon>
        <taxon>Dictyosteliaceae</taxon>
        <taxon>Dictyostelium</taxon>
    </lineage>
</organism>
<dbReference type="PANTHER" id="PTHR16231">
    <property type="entry name" value="COMM DOMAIN-CONTAINING PROTEIN 4-8 FAMILY MEMBER"/>
    <property type="match status" value="1"/>
</dbReference>
<keyword evidence="4" id="KW-1185">Reference proteome</keyword>